<dbReference type="Proteomes" id="UP001432146">
    <property type="component" value="Unassembled WGS sequence"/>
</dbReference>
<dbReference type="AlphaFoldDB" id="A0AAW1AAR2"/>
<feature type="compositionally biased region" description="Basic and acidic residues" evidence="1">
    <location>
        <begin position="66"/>
        <end position="87"/>
    </location>
</feature>
<proteinExistence type="predicted"/>
<name>A0AAW1AAR2_9HYME</name>
<comment type="caution">
    <text evidence="2">The sequence shown here is derived from an EMBL/GenBank/DDBJ whole genome shotgun (WGS) entry which is preliminary data.</text>
</comment>
<accession>A0AAW1AAR2</accession>
<feature type="region of interest" description="Disordered" evidence="1">
    <location>
        <begin position="125"/>
        <end position="160"/>
    </location>
</feature>
<protein>
    <submittedName>
        <fullName evidence="2">Uncharacterized protein</fullName>
    </submittedName>
</protein>
<organism evidence="2 3">
    <name type="scientific">Tetragonisca angustula</name>
    <dbReference type="NCBI Taxonomy" id="166442"/>
    <lineage>
        <taxon>Eukaryota</taxon>
        <taxon>Metazoa</taxon>
        <taxon>Ecdysozoa</taxon>
        <taxon>Arthropoda</taxon>
        <taxon>Hexapoda</taxon>
        <taxon>Insecta</taxon>
        <taxon>Pterygota</taxon>
        <taxon>Neoptera</taxon>
        <taxon>Endopterygota</taxon>
        <taxon>Hymenoptera</taxon>
        <taxon>Apocrita</taxon>
        <taxon>Aculeata</taxon>
        <taxon>Apoidea</taxon>
        <taxon>Anthophila</taxon>
        <taxon>Apidae</taxon>
        <taxon>Tetragonisca</taxon>
    </lineage>
</organism>
<keyword evidence="3" id="KW-1185">Reference proteome</keyword>
<dbReference type="EMBL" id="JAWNGG020000033">
    <property type="protein sequence ID" value="KAK9307134.1"/>
    <property type="molecule type" value="Genomic_DNA"/>
</dbReference>
<evidence type="ECO:0000256" key="1">
    <source>
        <dbReference type="SAM" id="MobiDB-lite"/>
    </source>
</evidence>
<feature type="region of interest" description="Disordered" evidence="1">
    <location>
        <begin position="1"/>
        <end position="102"/>
    </location>
</feature>
<reference evidence="2 3" key="1">
    <citation type="submission" date="2024-05" db="EMBL/GenBank/DDBJ databases">
        <title>The nuclear and mitochondrial genome assemblies of Tetragonisca angustula (Apidae: Meliponini), a tiny yet remarkable pollinator in the Neotropics.</title>
        <authorList>
            <person name="Ferrari R."/>
            <person name="Ricardo P.C."/>
            <person name="Dias F.C."/>
            <person name="Araujo N.S."/>
            <person name="Soares D.O."/>
            <person name="Zhou Q.-S."/>
            <person name="Zhu C.-D."/>
            <person name="Coutinho L."/>
            <person name="Airas M.C."/>
            <person name="Batista T.M."/>
        </authorList>
    </citation>
    <scope>NUCLEOTIDE SEQUENCE [LARGE SCALE GENOMIC DNA]</scope>
    <source>
        <strain evidence="2">ASF017062</strain>
        <tissue evidence="2">Abdomen</tissue>
    </source>
</reference>
<sequence length="225" mass="24412">MRSMRKAASAGVLRGVTDKPRLDWSGTEQPGFHPSQAQLLDEKKKISSTPLSAGGGGKQAGGRSRSKVDERGKARKGAREKPLRDAGGHQPVSSVPFLRQPRPRVDFQIPPALENAAITTSLFLPARDSPRTPPQADKGVRTTCNRESPDLDSPVAPRGGIVPRPSSSEGFIVSQRCLRSLNVLKGGWLVHAVGYLNGSVGVERIDEQKCFWSLRSVCIVWNLIF</sequence>
<evidence type="ECO:0000313" key="2">
    <source>
        <dbReference type="EMBL" id="KAK9307134.1"/>
    </source>
</evidence>
<evidence type="ECO:0000313" key="3">
    <source>
        <dbReference type="Proteomes" id="UP001432146"/>
    </source>
</evidence>
<gene>
    <name evidence="2" type="ORF">QLX08_002457</name>
</gene>